<name>A0A078A8Q5_STYLE</name>
<keyword evidence="9" id="KW-0206">Cytoskeleton</keyword>
<dbReference type="SUPFAM" id="SSF50978">
    <property type="entry name" value="WD40 repeat-like"/>
    <property type="match status" value="1"/>
</dbReference>
<dbReference type="PANTHER" id="PTHR12442">
    <property type="entry name" value="DYNEIN INTERMEDIATE CHAIN"/>
    <property type="match status" value="1"/>
</dbReference>
<dbReference type="Gene3D" id="2.130.10.10">
    <property type="entry name" value="YVTN repeat-like/Quinoprotein amine dehydrogenase"/>
    <property type="match status" value="2"/>
</dbReference>
<evidence type="ECO:0000313" key="13">
    <source>
        <dbReference type="EMBL" id="CDW77907.1"/>
    </source>
</evidence>
<evidence type="ECO:0000256" key="9">
    <source>
        <dbReference type="ARBA" id="ARBA00023212"/>
    </source>
</evidence>
<evidence type="ECO:0000256" key="10">
    <source>
        <dbReference type="ARBA" id="ARBA00023273"/>
    </source>
</evidence>
<feature type="compositionally biased region" description="Basic and acidic residues" evidence="12">
    <location>
        <begin position="221"/>
        <end position="233"/>
    </location>
</feature>
<dbReference type="GO" id="GO:0045503">
    <property type="term" value="F:dynein light chain binding"/>
    <property type="evidence" value="ECO:0007669"/>
    <property type="project" value="TreeGrafter"/>
</dbReference>
<dbReference type="SMART" id="SM00320">
    <property type="entry name" value="WD40"/>
    <property type="match status" value="4"/>
</dbReference>
<keyword evidence="8" id="KW-0505">Motor protein</keyword>
<proteinExistence type="inferred from homology"/>
<dbReference type="GO" id="GO:0005874">
    <property type="term" value="C:microtubule"/>
    <property type="evidence" value="ECO:0007669"/>
    <property type="project" value="UniProtKB-KW"/>
</dbReference>
<keyword evidence="3" id="KW-0963">Cytoplasm</keyword>
<dbReference type="InterPro" id="IPR015943">
    <property type="entry name" value="WD40/YVTN_repeat-like_dom_sf"/>
</dbReference>
<keyword evidence="7" id="KW-0243">Dynein</keyword>
<evidence type="ECO:0000256" key="6">
    <source>
        <dbReference type="ARBA" id="ARBA00022737"/>
    </source>
</evidence>
<dbReference type="InterPro" id="IPR050687">
    <property type="entry name" value="Dynein_IC"/>
</dbReference>
<dbReference type="OMA" id="VWEDMRA"/>
<dbReference type="Proteomes" id="UP000039865">
    <property type="component" value="Unassembled WGS sequence"/>
</dbReference>
<organism evidence="13 14">
    <name type="scientific">Stylonychia lemnae</name>
    <name type="common">Ciliate</name>
    <dbReference type="NCBI Taxonomy" id="5949"/>
    <lineage>
        <taxon>Eukaryota</taxon>
        <taxon>Sar</taxon>
        <taxon>Alveolata</taxon>
        <taxon>Ciliophora</taxon>
        <taxon>Intramacronucleata</taxon>
        <taxon>Spirotrichea</taxon>
        <taxon>Stichotrichia</taxon>
        <taxon>Sporadotrichida</taxon>
        <taxon>Oxytrichidae</taxon>
        <taxon>Stylonychinae</taxon>
        <taxon>Stylonychia</taxon>
    </lineage>
</organism>
<dbReference type="AlphaFoldDB" id="A0A078A8Q5"/>
<reference evidence="13 14" key="1">
    <citation type="submission" date="2014-06" db="EMBL/GenBank/DDBJ databases">
        <authorList>
            <person name="Swart Estienne"/>
        </authorList>
    </citation>
    <scope>NUCLEOTIDE SEQUENCE [LARGE SCALE GENOMIC DNA]</scope>
    <source>
        <strain evidence="13 14">130c</strain>
    </source>
</reference>
<evidence type="ECO:0000256" key="4">
    <source>
        <dbReference type="ARBA" id="ARBA00022574"/>
    </source>
</evidence>
<dbReference type="Pfam" id="PF00400">
    <property type="entry name" value="WD40"/>
    <property type="match status" value="2"/>
</dbReference>
<keyword evidence="6" id="KW-0677">Repeat</keyword>
<dbReference type="OrthoDB" id="24670at2759"/>
<evidence type="ECO:0000256" key="5">
    <source>
        <dbReference type="ARBA" id="ARBA00022701"/>
    </source>
</evidence>
<feature type="compositionally biased region" description="Basic and acidic residues" evidence="12">
    <location>
        <begin position="646"/>
        <end position="661"/>
    </location>
</feature>
<feature type="region of interest" description="Disordered" evidence="12">
    <location>
        <begin position="639"/>
        <end position="661"/>
    </location>
</feature>
<evidence type="ECO:0000313" key="14">
    <source>
        <dbReference type="Proteomes" id="UP000039865"/>
    </source>
</evidence>
<evidence type="ECO:0000256" key="12">
    <source>
        <dbReference type="SAM" id="MobiDB-lite"/>
    </source>
</evidence>
<sequence>MPTKAPLKVGKKKVKLADKKKRAIVEEQESENLEDDADLLNMDQNNAMGGIDQEQLTAEEKEDQVIKTLNSNNPQAPHNLTKFSYKDRMFKTDDMVEQMVFHFQFDGDIILKDSDEAHDQEEFWDNKKRTNQGLLDKINVAIKEEFGKDPLEGNEKAQKKSLRNQFNFQERAAQTFNLPLREKGIKTDPPQCSVFSLETTQWMIFDAYLTNWEEIQRADFEEQQKGKSKDKKPVQQQQQHAEDPLYSTSMKRALKIMERMIVQNADEEKFEDYKYYEDTTEDPESHNYGSVLPLWRFSTEKSRRKHVTSICWNPRYKDIFAVGYGSYDFLKQNTGLICCYTIKNPTWPEYSYTTESGVMCLDYHPKYPALLAVGCYDGTVMVFDIRLKGNNKPIYQSTVRTNKHTDPVWQVRWQAEDATKQLSFYSISSDGRVTSWNLMKNKLEPEEVIKLKLVIDQDKELVENKKEAFLYGLAGGMCFDFNKFNDHLFLVGTEEGKIHLCSKAYSGQYLETYEGHYLAVYAVKWNHFHPRVFISCSADWTIKMWDQQIKRPIMTFDLGCAVGDIEWAPYSSTVFAAVTSAGNLYVYDLKQEKHHHLCEHPAMKKAKALHVSFNWEDPIILVGDERGGVNSFKLSKSLTKGPLQPAKEDDKSTPQQLEQKKMEDFLNAQDKEVY</sequence>
<keyword evidence="5" id="KW-0493">Microtubule</keyword>
<comment type="similarity">
    <text evidence="2">Belongs to the dynein intermediate chain family.</text>
</comment>
<gene>
    <name evidence="13" type="primary">Contig18170.g19315</name>
    <name evidence="13" type="ORF">STYLEM_6875</name>
</gene>
<evidence type="ECO:0000256" key="3">
    <source>
        <dbReference type="ARBA" id="ARBA00022490"/>
    </source>
</evidence>
<dbReference type="GO" id="GO:0036158">
    <property type="term" value="P:outer dynein arm assembly"/>
    <property type="evidence" value="ECO:0007669"/>
    <property type="project" value="TreeGrafter"/>
</dbReference>
<evidence type="ECO:0000256" key="2">
    <source>
        <dbReference type="ARBA" id="ARBA00011059"/>
    </source>
</evidence>
<feature type="region of interest" description="Disordered" evidence="12">
    <location>
        <begin position="221"/>
        <end position="245"/>
    </location>
</feature>
<dbReference type="PANTHER" id="PTHR12442:SF11">
    <property type="entry name" value="DYNEIN AXONEMAL INTERMEDIATE CHAIN 1"/>
    <property type="match status" value="1"/>
</dbReference>
<evidence type="ECO:0000256" key="7">
    <source>
        <dbReference type="ARBA" id="ARBA00023017"/>
    </source>
</evidence>
<keyword evidence="14" id="KW-1185">Reference proteome</keyword>
<dbReference type="GO" id="GO:0003341">
    <property type="term" value="P:cilium movement"/>
    <property type="evidence" value="ECO:0007669"/>
    <property type="project" value="TreeGrafter"/>
</dbReference>
<evidence type="ECO:0000256" key="1">
    <source>
        <dbReference type="ARBA" id="ARBA00004430"/>
    </source>
</evidence>
<evidence type="ECO:0000256" key="8">
    <source>
        <dbReference type="ARBA" id="ARBA00023175"/>
    </source>
</evidence>
<dbReference type="EMBL" id="CCKQ01006587">
    <property type="protein sequence ID" value="CDW77907.1"/>
    <property type="molecule type" value="Genomic_DNA"/>
</dbReference>
<feature type="repeat" description="WD" evidence="11">
    <location>
        <begin position="513"/>
        <end position="555"/>
    </location>
</feature>
<dbReference type="PROSITE" id="PS50082">
    <property type="entry name" value="WD_REPEATS_2"/>
    <property type="match status" value="1"/>
</dbReference>
<dbReference type="InParanoid" id="A0A078A8Q5"/>
<keyword evidence="10" id="KW-0966">Cell projection</keyword>
<keyword evidence="4 11" id="KW-0853">WD repeat</keyword>
<dbReference type="PROSITE" id="PS50294">
    <property type="entry name" value="WD_REPEATS_REGION"/>
    <property type="match status" value="1"/>
</dbReference>
<comment type="subcellular location">
    <subcellularLocation>
        <location evidence="1">Cytoplasm</location>
        <location evidence="1">Cytoskeleton</location>
        <location evidence="1">Cilium axoneme</location>
    </subcellularLocation>
</comment>
<dbReference type="InterPro" id="IPR001680">
    <property type="entry name" value="WD40_rpt"/>
</dbReference>
<accession>A0A078A8Q5</accession>
<evidence type="ECO:0000256" key="11">
    <source>
        <dbReference type="PROSITE-ProRule" id="PRU00221"/>
    </source>
</evidence>
<dbReference type="GO" id="GO:0036157">
    <property type="term" value="C:outer dynein arm"/>
    <property type="evidence" value="ECO:0007669"/>
    <property type="project" value="TreeGrafter"/>
</dbReference>
<dbReference type="GO" id="GO:0045504">
    <property type="term" value="F:dynein heavy chain binding"/>
    <property type="evidence" value="ECO:0007669"/>
    <property type="project" value="TreeGrafter"/>
</dbReference>
<dbReference type="InterPro" id="IPR036322">
    <property type="entry name" value="WD40_repeat_dom_sf"/>
</dbReference>
<protein>
    <submittedName>
        <fullName evidence="13">Dynein intermediate chain 2</fullName>
    </submittedName>
</protein>